<reference evidence="6" key="1">
    <citation type="submission" date="2022-05" db="EMBL/GenBank/DDBJ databases">
        <authorList>
            <person name="Okamura Y."/>
        </authorList>
    </citation>
    <scope>NUCLEOTIDE SEQUENCE</scope>
</reference>
<feature type="domain" description="MADF" evidence="4">
    <location>
        <begin position="14"/>
        <end position="102"/>
    </location>
</feature>
<dbReference type="GO" id="GO:0005634">
    <property type="term" value="C:nucleus"/>
    <property type="evidence" value="ECO:0007669"/>
    <property type="project" value="UniProtKB-SubCell"/>
</dbReference>
<sequence>MSGNVTWTSENDEQLIDFVKNHEALYNIKSKEYRQAQMKQNLWNEIGITLQKSGSDCSKRWAYVRDYYIRRKVKPGTGSGGEATKNRSVFLSFLDRLPSSQRHNTITYAKKDNNMRDKKKIKLTHSEERLQILKQIAKRKSTPAQNELDETDLFFNSMAKIVKKLPPYEQVQLRMQISSLVGNAELKSILNESRQTDSSPRPSSTMSFIHSETVPSPAASGTGL</sequence>
<dbReference type="OrthoDB" id="5984255at2759"/>
<dbReference type="GO" id="GO:0003677">
    <property type="term" value="F:DNA binding"/>
    <property type="evidence" value="ECO:0007669"/>
    <property type="project" value="InterPro"/>
</dbReference>
<dbReference type="GO" id="GO:0006357">
    <property type="term" value="P:regulation of transcription by RNA polymerase II"/>
    <property type="evidence" value="ECO:0007669"/>
    <property type="project" value="TreeGrafter"/>
</dbReference>
<feature type="compositionally biased region" description="Polar residues" evidence="2">
    <location>
        <begin position="191"/>
        <end position="214"/>
    </location>
</feature>
<gene>
    <name evidence="6" type="ORF">PIBRA_LOCUS8284</name>
</gene>
<dbReference type="PANTHER" id="PTHR12243">
    <property type="entry name" value="MADF DOMAIN TRANSCRIPTION FACTOR"/>
    <property type="match status" value="1"/>
</dbReference>
<dbReference type="AlphaFoldDB" id="A0A9P0TNF0"/>
<dbReference type="InterPro" id="IPR001005">
    <property type="entry name" value="SANT/Myb"/>
</dbReference>
<comment type="caution">
    <text evidence="6">The sequence shown here is derived from an EMBL/GenBank/DDBJ whole genome shotgun (WGS) entry which is preliminary data.</text>
</comment>
<dbReference type="InterPro" id="IPR006578">
    <property type="entry name" value="MADF-dom"/>
</dbReference>
<proteinExistence type="predicted"/>
<dbReference type="Gene3D" id="1.10.10.60">
    <property type="entry name" value="Homeodomain-like"/>
    <property type="match status" value="1"/>
</dbReference>
<dbReference type="PANTHER" id="PTHR12243:SF67">
    <property type="entry name" value="COREPRESSOR OF PANGOLIN, ISOFORM A-RELATED"/>
    <property type="match status" value="1"/>
</dbReference>
<protein>
    <recommendedName>
        <fullName evidence="8">MADF domain-containing protein</fullName>
    </recommendedName>
</protein>
<accession>A0A9P0TNF0</accession>
<dbReference type="Proteomes" id="UP001152562">
    <property type="component" value="Unassembled WGS sequence"/>
</dbReference>
<evidence type="ECO:0000313" key="6">
    <source>
        <dbReference type="EMBL" id="CAH4031820.1"/>
    </source>
</evidence>
<name>A0A9P0TNF0_PIEBR</name>
<keyword evidence="7" id="KW-1185">Reference proteome</keyword>
<evidence type="ECO:0000259" key="5">
    <source>
        <dbReference type="PROSITE" id="PS51031"/>
    </source>
</evidence>
<feature type="domain" description="Myb-like" evidence="3">
    <location>
        <begin position="7"/>
        <end position="65"/>
    </location>
</feature>
<evidence type="ECO:0000313" key="7">
    <source>
        <dbReference type="Proteomes" id="UP001152562"/>
    </source>
</evidence>
<feature type="region of interest" description="Disordered" evidence="2">
    <location>
        <begin position="191"/>
        <end position="224"/>
    </location>
</feature>
<evidence type="ECO:0000259" key="4">
    <source>
        <dbReference type="PROSITE" id="PS51029"/>
    </source>
</evidence>
<dbReference type="Pfam" id="PF10545">
    <property type="entry name" value="MADF_DNA_bdg"/>
    <property type="match status" value="1"/>
</dbReference>
<dbReference type="PROSITE" id="PS51029">
    <property type="entry name" value="MADF"/>
    <property type="match status" value="1"/>
</dbReference>
<dbReference type="EMBL" id="CALOZG010000020">
    <property type="protein sequence ID" value="CAH4031820.1"/>
    <property type="molecule type" value="Genomic_DNA"/>
</dbReference>
<dbReference type="InterPro" id="IPR039353">
    <property type="entry name" value="TF_Adf1"/>
</dbReference>
<keyword evidence="1" id="KW-0539">Nucleus</keyword>
<dbReference type="InterPro" id="IPR004210">
    <property type="entry name" value="BESS_motif"/>
</dbReference>
<dbReference type="GO" id="GO:0005667">
    <property type="term" value="C:transcription regulator complex"/>
    <property type="evidence" value="ECO:0007669"/>
    <property type="project" value="TreeGrafter"/>
</dbReference>
<evidence type="ECO:0008006" key="8">
    <source>
        <dbReference type="Google" id="ProtNLM"/>
    </source>
</evidence>
<dbReference type="PROSITE" id="PS50090">
    <property type="entry name" value="MYB_LIKE"/>
    <property type="match status" value="1"/>
</dbReference>
<dbReference type="PROSITE" id="PS51031">
    <property type="entry name" value="BESS"/>
    <property type="match status" value="1"/>
</dbReference>
<evidence type="ECO:0000259" key="3">
    <source>
        <dbReference type="PROSITE" id="PS50090"/>
    </source>
</evidence>
<dbReference type="SMART" id="SM00595">
    <property type="entry name" value="MADF"/>
    <property type="match status" value="1"/>
</dbReference>
<evidence type="ECO:0000256" key="1">
    <source>
        <dbReference type="PROSITE-ProRule" id="PRU00371"/>
    </source>
</evidence>
<evidence type="ECO:0000256" key="2">
    <source>
        <dbReference type="SAM" id="MobiDB-lite"/>
    </source>
</evidence>
<organism evidence="6 7">
    <name type="scientific">Pieris brassicae</name>
    <name type="common">White butterfly</name>
    <name type="synonym">Large white butterfly</name>
    <dbReference type="NCBI Taxonomy" id="7116"/>
    <lineage>
        <taxon>Eukaryota</taxon>
        <taxon>Metazoa</taxon>
        <taxon>Ecdysozoa</taxon>
        <taxon>Arthropoda</taxon>
        <taxon>Hexapoda</taxon>
        <taxon>Insecta</taxon>
        <taxon>Pterygota</taxon>
        <taxon>Neoptera</taxon>
        <taxon>Endopterygota</taxon>
        <taxon>Lepidoptera</taxon>
        <taxon>Glossata</taxon>
        <taxon>Ditrysia</taxon>
        <taxon>Papilionoidea</taxon>
        <taxon>Pieridae</taxon>
        <taxon>Pierinae</taxon>
        <taxon>Pieris</taxon>
    </lineage>
</organism>
<comment type="subcellular location">
    <subcellularLocation>
        <location evidence="1">Nucleus</location>
    </subcellularLocation>
</comment>
<dbReference type="Pfam" id="PF02944">
    <property type="entry name" value="BESS"/>
    <property type="match status" value="1"/>
</dbReference>
<feature type="domain" description="BESS" evidence="5">
    <location>
        <begin position="148"/>
        <end position="187"/>
    </location>
</feature>